<dbReference type="Pfam" id="PF22150">
    <property type="entry name" value="Tt1218-like"/>
    <property type="match status" value="1"/>
</dbReference>
<dbReference type="EMBL" id="CP011371">
    <property type="protein sequence ID" value="AKJ29477.1"/>
    <property type="molecule type" value="Genomic_DNA"/>
</dbReference>
<name>A0A0G3BJC6_9BURK</name>
<keyword evidence="3" id="KW-1185">Reference proteome</keyword>
<reference evidence="2 3" key="1">
    <citation type="submission" date="2015-05" db="EMBL/GenBank/DDBJ databases">
        <authorList>
            <person name="Tang B."/>
            <person name="Yu Y."/>
        </authorList>
    </citation>
    <scope>NUCLEOTIDE SEQUENCE [LARGE SCALE GENOMIC DNA]</scope>
    <source>
        <strain evidence="2 3">DSM 7029</strain>
    </source>
</reference>
<dbReference type="AlphaFoldDB" id="A0A0G3BJC6"/>
<dbReference type="KEGG" id="pbh:AAW51_2786"/>
<feature type="domain" description="Type IV pilin Tt1218-like" evidence="1">
    <location>
        <begin position="20"/>
        <end position="77"/>
    </location>
</feature>
<evidence type="ECO:0000313" key="2">
    <source>
        <dbReference type="EMBL" id="AKJ29477.1"/>
    </source>
</evidence>
<dbReference type="InterPro" id="IPR054402">
    <property type="entry name" value="Tt1218-like_dom"/>
</dbReference>
<dbReference type="Proteomes" id="UP000035352">
    <property type="component" value="Chromosome"/>
</dbReference>
<protein>
    <submittedName>
        <fullName evidence="2">Type IV pilus assembly protein PilV</fullName>
    </submittedName>
</protein>
<evidence type="ECO:0000313" key="3">
    <source>
        <dbReference type="Proteomes" id="UP000035352"/>
    </source>
</evidence>
<accession>A0A0G3BJC6</accession>
<gene>
    <name evidence="2" type="primary">pilV</name>
    <name evidence="2" type="ORF">AAW51_2786</name>
</gene>
<dbReference type="InterPro" id="IPR013362">
    <property type="entry name" value="Pilus_4_PilV"/>
</dbReference>
<dbReference type="NCBIfam" id="TIGR02523">
    <property type="entry name" value="type_IV_pilV"/>
    <property type="match status" value="1"/>
</dbReference>
<sequence length="161" mass="16921">MIEVLISLVISAIGLGALIALQSRAYSAEAESYDRAQALMVLEDMVQRLNANRTQSVAYVSSAFGTATPPGDCDGAQLAARDLCEWNDMLTRLLPGARACITTPAMTSTGLPGREVRVTVVWRGSAPLAAPVATCAQADFQAQPALRRAVTAVVRFGNLAG</sequence>
<dbReference type="STRING" id="413882.AAW51_2786"/>
<evidence type="ECO:0000259" key="1">
    <source>
        <dbReference type="Pfam" id="PF22150"/>
    </source>
</evidence>
<proteinExistence type="predicted"/>
<organism evidence="2 3">
    <name type="scientific">Caldimonas brevitalea</name>
    <dbReference type="NCBI Taxonomy" id="413882"/>
    <lineage>
        <taxon>Bacteria</taxon>
        <taxon>Pseudomonadati</taxon>
        <taxon>Pseudomonadota</taxon>
        <taxon>Betaproteobacteria</taxon>
        <taxon>Burkholderiales</taxon>
        <taxon>Sphaerotilaceae</taxon>
        <taxon>Caldimonas</taxon>
    </lineage>
</organism>